<protein>
    <recommendedName>
        <fullName evidence="4">PKD domain-containing protein</fullName>
    </recommendedName>
</protein>
<evidence type="ECO:0000313" key="3">
    <source>
        <dbReference type="Proteomes" id="UP001179363"/>
    </source>
</evidence>
<dbReference type="Proteomes" id="UP001179363">
    <property type="component" value="Unassembled WGS sequence"/>
</dbReference>
<evidence type="ECO:0000313" key="2">
    <source>
        <dbReference type="EMBL" id="MCF4100238.1"/>
    </source>
</evidence>
<feature type="chain" id="PRO_5046938808" description="PKD domain-containing protein" evidence="1">
    <location>
        <begin position="24"/>
        <end position="619"/>
    </location>
</feature>
<dbReference type="PROSITE" id="PS51257">
    <property type="entry name" value="PROKAR_LIPOPROTEIN"/>
    <property type="match status" value="1"/>
</dbReference>
<gene>
    <name evidence="2" type="ORF">L1I30_01030</name>
</gene>
<dbReference type="EMBL" id="JAKGTH010000006">
    <property type="protein sequence ID" value="MCF4100238.1"/>
    <property type="molecule type" value="Genomic_DNA"/>
</dbReference>
<name>A0ABS9EBJ2_9FLAO</name>
<comment type="caution">
    <text evidence="2">The sequence shown here is derived from an EMBL/GenBank/DDBJ whole genome shotgun (WGS) entry which is preliminary data.</text>
</comment>
<evidence type="ECO:0008006" key="4">
    <source>
        <dbReference type="Google" id="ProtNLM"/>
    </source>
</evidence>
<reference evidence="2" key="1">
    <citation type="submission" date="2022-01" db="EMBL/GenBank/DDBJ databases">
        <title>Gillisia lutea sp. nov., isolated from marine plastic residues from the Malvarosa beach (Valencia, Spain).</title>
        <authorList>
            <person name="Vidal-Verdu A."/>
            <person name="Molina-Menor E."/>
            <person name="Satari L."/>
            <person name="Pascual J."/>
            <person name="Pereto J."/>
            <person name="Porcar M."/>
        </authorList>
    </citation>
    <scope>NUCLEOTIDE SEQUENCE</scope>
    <source>
        <strain evidence="2">M10.2A</strain>
    </source>
</reference>
<dbReference type="RefSeq" id="WP_236132388.1">
    <property type="nucleotide sequence ID" value="NZ_JAKGTH010000006.1"/>
</dbReference>
<feature type="signal peptide" evidence="1">
    <location>
        <begin position="1"/>
        <end position="23"/>
    </location>
</feature>
<sequence length="619" mass="67189">MKNLKIIISVLILAMVAFTSCQKEEYSLGDKIDPSDIQYEIIQDYNLDPGGNTVILKFNTNKATPVWNYGTGRSTKMTDTVRYAFKGEYSIGLSVITPGGVVNLEPTIVEVTDDNLNYVNDPLWTALSGGVGESKTWYLDLDENGVSKYFAGPMYFYGTDNGWLEGGDAGCYGDDCWNWSPDWAGNQWIAAVGNYGSMTFSLEGGPFVTANHLMLPNLGEQSGTYFLDKDQHTLTLNDVALLHQESNDACVSNWGDIRVFSLTEDTMQLGVLRKDDCDGAAMLVYNFISKEYSDNWVPDETEPEVDEGFDPSFEPGELLQILTGGPSSGRIWQLDGSGNPVDWLASGTGWTESSDSSRDWGWNADWDSLAEDSWIRFDQWNGMTYTKYQNGIETSGSFSINEETNEIILDAGASLLGVDGHWLSPTTNTIKVVKAYDDFATRGLWLGTSYNSETDEWLVFHYILGNAPGGGGDGGGNSGPVSVDFDNSKLVTGDIEANGNLRLELYNEYGASFGDPGLNTSDISFSNSIEVTFTLSGLDLNAGAAGNYDAKIYFADADWAPNGDGNTISVNGNGTYTLSYDAPSAAEGTIVFVIDVVGLAADITDMTAVSATIDSIIMQ</sequence>
<organism evidence="2 3">
    <name type="scientific">Gillisia lutea</name>
    <dbReference type="NCBI Taxonomy" id="2909668"/>
    <lineage>
        <taxon>Bacteria</taxon>
        <taxon>Pseudomonadati</taxon>
        <taxon>Bacteroidota</taxon>
        <taxon>Flavobacteriia</taxon>
        <taxon>Flavobacteriales</taxon>
        <taxon>Flavobacteriaceae</taxon>
        <taxon>Gillisia</taxon>
    </lineage>
</organism>
<accession>A0ABS9EBJ2</accession>
<proteinExistence type="predicted"/>
<keyword evidence="3" id="KW-1185">Reference proteome</keyword>
<keyword evidence="1" id="KW-0732">Signal</keyword>
<evidence type="ECO:0000256" key="1">
    <source>
        <dbReference type="SAM" id="SignalP"/>
    </source>
</evidence>